<dbReference type="Pfam" id="PF06945">
    <property type="entry name" value="DUF1289"/>
    <property type="match status" value="1"/>
</dbReference>
<evidence type="ECO:0000313" key="1">
    <source>
        <dbReference type="EMBL" id="MFD2141748.1"/>
    </source>
</evidence>
<dbReference type="Proteomes" id="UP001597299">
    <property type="component" value="Unassembled WGS sequence"/>
</dbReference>
<evidence type="ECO:0000313" key="2">
    <source>
        <dbReference type="Proteomes" id="UP001597299"/>
    </source>
</evidence>
<sequence length="60" mass="6589">MPKRVSTPCIGVCALDTAGRSCIGCGRTLEEIGAWPSLDETARRAIMNRLARQNRRESGR</sequence>
<keyword evidence="2" id="KW-1185">Reference proteome</keyword>
<accession>A0ABW4Z010</accession>
<dbReference type="RefSeq" id="WP_213352580.1">
    <property type="nucleotide sequence ID" value="NZ_JAHBGB010000027.1"/>
</dbReference>
<reference evidence="2" key="1">
    <citation type="journal article" date="2019" name="Int. J. Syst. Evol. Microbiol.">
        <title>The Global Catalogue of Microorganisms (GCM) 10K type strain sequencing project: providing services to taxonomists for standard genome sequencing and annotation.</title>
        <authorList>
            <consortium name="The Broad Institute Genomics Platform"/>
            <consortium name="The Broad Institute Genome Sequencing Center for Infectious Disease"/>
            <person name="Wu L."/>
            <person name="Ma J."/>
        </authorList>
    </citation>
    <scope>NUCLEOTIDE SEQUENCE [LARGE SCALE GENOMIC DNA]</scope>
    <source>
        <strain evidence="2">CCM 7435</strain>
    </source>
</reference>
<dbReference type="EMBL" id="JBHUHD010000001">
    <property type="protein sequence ID" value="MFD2141748.1"/>
    <property type="molecule type" value="Genomic_DNA"/>
</dbReference>
<dbReference type="PANTHER" id="PTHR35175">
    <property type="entry name" value="DUF1289 DOMAIN-CONTAINING PROTEIN"/>
    <property type="match status" value="1"/>
</dbReference>
<dbReference type="InterPro" id="IPR010710">
    <property type="entry name" value="DUF1289"/>
</dbReference>
<dbReference type="PANTHER" id="PTHR35175:SF2">
    <property type="entry name" value="DUF1289 DOMAIN-CONTAINING PROTEIN"/>
    <property type="match status" value="1"/>
</dbReference>
<proteinExistence type="predicted"/>
<gene>
    <name evidence="1" type="ORF">ACFSNC_15155</name>
</gene>
<organism evidence="1 2">
    <name type="scientific">Ancylobacter oerskovii</name>
    <dbReference type="NCBI Taxonomy" id="459519"/>
    <lineage>
        <taxon>Bacteria</taxon>
        <taxon>Pseudomonadati</taxon>
        <taxon>Pseudomonadota</taxon>
        <taxon>Alphaproteobacteria</taxon>
        <taxon>Hyphomicrobiales</taxon>
        <taxon>Xanthobacteraceae</taxon>
        <taxon>Ancylobacter</taxon>
    </lineage>
</organism>
<name>A0ABW4Z010_9HYPH</name>
<protein>
    <submittedName>
        <fullName evidence="1">DUF1289 domain-containing protein</fullName>
    </submittedName>
</protein>
<comment type="caution">
    <text evidence="1">The sequence shown here is derived from an EMBL/GenBank/DDBJ whole genome shotgun (WGS) entry which is preliminary data.</text>
</comment>